<dbReference type="Proteomes" id="UP000054937">
    <property type="component" value="Unassembled WGS sequence"/>
</dbReference>
<accession>A0A0V0QAU0</accession>
<comment type="caution">
    <text evidence="1">The sequence shown here is derived from an EMBL/GenBank/DDBJ whole genome shotgun (WGS) entry which is preliminary data.</text>
</comment>
<reference evidence="1 2" key="1">
    <citation type="journal article" date="2015" name="Sci. Rep.">
        <title>Genome of the facultative scuticociliatosis pathogen Pseudocohnilembus persalinus provides insight into its virulence through horizontal gene transfer.</title>
        <authorList>
            <person name="Xiong J."/>
            <person name="Wang G."/>
            <person name="Cheng J."/>
            <person name="Tian M."/>
            <person name="Pan X."/>
            <person name="Warren A."/>
            <person name="Jiang C."/>
            <person name="Yuan D."/>
            <person name="Miao W."/>
        </authorList>
    </citation>
    <scope>NUCLEOTIDE SEQUENCE [LARGE SCALE GENOMIC DNA]</scope>
    <source>
        <strain evidence="1">36N120E</strain>
    </source>
</reference>
<evidence type="ECO:0000313" key="2">
    <source>
        <dbReference type="Proteomes" id="UP000054937"/>
    </source>
</evidence>
<organism evidence="1 2">
    <name type="scientific">Pseudocohnilembus persalinus</name>
    <name type="common">Ciliate</name>
    <dbReference type="NCBI Taxonomy" id="266149"/>
    <lineage>
        <taxon>Eukaryota</taxon>
        <taxon>Sar</taxon>
        <taxon>Alveolata</taxon>
        <taxon>Ciliophora</taxon>
        <taxon>Intramacronucleata</taxon>
        <taxon>Oligohymenophorea</taxon>
        <taxon>Scuticociliatia</taxon>
        <taxon>Philasterida</taxon>
        <taxon>Pseudocohnilembidae</taxon>
        <taxon>Pseudocohnilembus</taxon>
    </lineage>
</organism>
<protein>
    <submittedName>
        <fullName evidence="1">Uncharacterized protein</fullName>
    </submittedName>
</protein>
<dbReference type="InParanoid" id="A0A0V0QAU0"/>
<proteinExistence type="predicted"/>
<keyword evidence="2" id="KW-1185">Reference proteome</keyword>
<name>A0A0V0QAU0_PSEPJ</name>
<dbReference type="AlphaFoldDB" id="A0A0V0QAU0"/>
<sequence length="408" mass="48517">MGNSQKKIADIIFCRSQNQSDDQNEQDGSPLNQLQNFLMNQFNQIEPKQQETQLKIVPENKLFAHNYGIWYMKQLSHIHSYKIFSINSKNQQQKVKQAQDLIMTCGYDNKIIIWKTQNQNNIKQVKLLLLTQNEIVNYCQKISQNKNQTLPKNCLLDFKIQDDKLQNLQNQEENWDIQILQLKLKTENENYTYSNMVLGSQDAIVIIYEIQNPNSLDLLKQINKLSNRAKLIFFIGTNLKQASYQQLDKKYQTNMINNKIEQFLNYRAPLEQQKLQTIKENVLFIHSMKNAQILKEKEKQKKETNQKNKQINEVFCLKQIFRKEIFYDINRKCLGNLKQDNVKPISIYQLDFDDKQQVQNVFIDIYKQIQNLKQVEDLTLQLKNKNAQKNKKFSFLVQKFRQAIKSIF</sequence>
<evidence type="ECO:0000313" key="1">
    <source>
        <dbReference type="EMBL" id="KRW99333.1"/>
    </source>
</evidence>
<dbReference type="EMBL" id="LDAU01000214">
    <property type="protein sequence ID" value="KRW99333.1"/>
    <property type="molecule type" value="Genomic_DNA"/>
</dbReference>
<gene>
    <name evidence="1" type="ORF">PPERSA_02445</name>
</gene>